<dbReference type="HOGENOM" id="CLU_098980_1_0_11"/>
<dbReference type="RefSeq" id="WP_017823055.1">
    <property type="nucleotide sequence ID" value="NZ_AORC01000009.1"/>
</dbReference>
<gene>
    <name evidence="1" type="ORF">D641_0107605</name>
</gene>
<evidence type="ECO:0008006" key="3">
    <source>
        <dbReference type="Google" id="ProtNLM"/>
    </source>
</evidence>
<dbReference type="AlphaFoldDB" id="A0A022KWL1"/>
<dbReference type="STRING" id="1249481.D641_0107605"/>
<evidence type="ECO:0000313" key="2">
    <source>
        <dbReference type="Proteomes" id="UP000019754"/>
    </source>
</evidence>
<sequence>MGGSAWSEQPDSSPERPIAERVLVVDGANVVGSVPDGWWKDRAGAAARLTRQLASATLPYELIELVLEGKARAGVPTGTIERLEVVHADGSGDDEIVTRCHALAARGTQVTVATADRGLLSRLAPLGVASLGPRELRVSLDQ</sequence>
<dbReference type="Proteomes" id="UP000019754">
    <property type="component" value="Unassembled WGS sequence"/>
</dbReference>
<keyword evidence="2" id="KW-1185">Reference proteome</keyword>
<accession>A0A022KWL1</accession>
<dbReference type="EMBL" id="AORC01000009">
    <property type="protein sequence ID" value="EYT49298.1"/>
    <property type="molecule type" value="Genomic_DNA"/>
</dbReference>
<proteinExistence type="predicted"/>
<organism evidence="1 2">
    <name type="scientific">Brachybacterium muris UCD-AY4</name>
    <dbReference type="NCBI Taxonomy" id="1249481"/>
    <lineage>
        <taxon>Bacteria</taxon>
        <taxon>Bacillati</taxon>
        <taxon>Actinomycetota</taxon>
        <taxon>Actinomycetes</taxon>
        <taxon>Micrococcales</taxon>
        <taxon>Dermabacteraceae</taxon>
        <taxon>Brachybacterium</taxon>
    </lineage>
</organism>
<evidence type="ECO:0000313" key="1">
    <source>
        <dbReference type="EMBL" id="EYT49298.1"/>
    </source>
</evidence>
<reference evidence="1 2" key="1">
    <citation type="journal article" date="2013" name="Genome Announc.">
        <title>Draft genome sequence of an Actinobacterium, Brachybacterium muris strain UCD-AY4.</title>
        <authorList>
            <person name="Lo J.R."/>
            <person name="Lang J.M."/>
            <person name="Darling A.E."/>
            <person name="Eisen J.A."/>
            <person name="Coil D.A."/>
        </authorList>
    </citation>
    <scope>NUCLEOTIDE SEQUENCE [LARGE SCALE GENOMIC DNA]</scope>
    <source>
        <strain evidence="1 2">UCD-AY4</strain>
    </source>
</reference>
<protein>
    <recommendedName>
        <fullName evidence="3">NTP pyrophosphohydrolase</fullName>
    </recommendedName>
</protein>
<name>A0A022KWL1_9MICO</name>
<comment type="caution">
    <text evidence="1">The sequence shown here is derived from an EMBL/GenBank/DDBJ whole genome shotgun (WGS) entry which is preliminary data.</text>
</comment>